<dbReference type="InterPro" id="IPR000700">
    <property type="entry name" value="PAS-assoc_C"/>
</dbReference>
<keyword evidence="8" id="KW-0067">ATP-binding</keyword>
<dbReference type="GO" id="GO:0004673">
    <property type="term" value="F:protein histidine kinase activity"/>
    <property type="evidence" value="ECO:0007669"/>
    <property type="project" value="UniProtKB-EC"/>
</dbReference>
<dbReference type="PANTHER" id="PTHR41523">
    <property type="entry name" value="TWO-COMPONENT SYSTEM SENSOR PROTEIN"/>
    <property type="match status" value="1"/>
</dbReference>
<reference evidence="10 11" key="1">
    <citation type="submission" date="2012-03" db="EMBL/GenBank/DDBJ databases">
        <title>The Genome Sequence of Bartonella tamiae Th239.</title>
        <authorList>
            <consortium name="The Broad Institute Genome Sequencing Platform"/>
            <consortium name="The Broad Institute Genome Sequencing Center for Infectious Disease"/>
            <person name="Feldgarden M."/>
            <person name="Kirby J."/>
            <person name="Kosoy M."/>
            <person name="Birtles R."/>
            <person name="Probert W.S."/>
            <person name="Chiaraviglio L."/>
            <person name="Young S.K."/>
            <person name="Zeng Q."/>
            <person name="Gargeya S."/>
            <person name="Fitzgerald M."/>
            <person name="Haas B."/>
            <person name="Abouelleil A."/>
            <person name="Alvarado L."/>
            <person name="Arachchi H.M."/>
            <person name="Berlin A."/>
            <person name="Chapman S.B."/>
            <person name="Gearin G."/>
            <person name="Goldberg J."/>
            <person name="Griggs A."/>
            <person name="Gujja S."/>
            <person name="Hansen M."/>
            <person name="Heiman D."/>
            <person name="Howarth C."/>
            <person name="Larimer J."/>
            <person name="Lui A."/>
            <person name="MacDonald P.J.P."/>
            <person name="McCowen C."/>
            <person name="Montmayeur A."/>
            <person name="Murphy C."/>
            <person name="Neiman D."/>
            <person name="Pearson M."/>
            <person name="Priest M."/>
            <person name="Roberts A."/>
            <person name="Saif S."/>
            <person name="Shea T."/>
            <person name="Sisk P."/>
            <person name="Stolte C."/>
            <person name="Sykes S."/>
            <person name="Wortman J."/>
            <person name="Nusbaum C."/>
            <person name="Birren B."/>
        </authorList>
    </citation>
    <scope>NUCLEOTIDE SEQUENCE [LARGE SCALE GENOMIC DNA]</scope>
    <source>
        <strain evidence="10 11">Th239</strain>
    </source>
</reference>
<dbReference type="PANTHER" id="PTHR41523:SF7">
    <property type="entry name" value="HISTIDINE KINASE"/>
    <property type="match status" value="1"/>
</dbReference>
<dbReference type="SMART" id="SM00911">
    <property type="entry name" value="HWE_HK"/>
    <property type="match status" value="1"/>
</dbReference>
<keyword evidence="11" id="KW-1185">Reference proteome</keyword>
<accession>J1K2B9</accession>
<dbReference type="SUPFAM" id="SSF55785">
    <property type="entry name" value="PYP-like sensor domain (PAS domain)"/>
    <property type="match status" value="1"/>
</dbReference>
<gene>
    <name evidence="10" type="ORF">ME5_00006</name>
</gene>
<dbReference type="HOGENOM" id="CLU_000445_114_57_5"/>
<evidence type="ECO:0000256" key="2">
    <source>
        <dbReference type="ARBA" id="ARBA00012438"/>
    </source>
</evidence>
<dbReference type="GO" id="GO:0005524">
    <property type="term" value="F:ATP binding"/>
    <property type="evidence" value="ECO:0007669"/>
    <property type="project" value="UniProtKB-KW"/>
</dbReference>
<dbReference type="STRING" id="1094558.ME5_00006"/>
<organism evidence="10 11">
    <name type="scientific">Bartonella tamiae Th239</name>
    <dbReference type="NCBI Taxonomy" id="1094558"/>
    <lineage>
        <taxon>Bacteria</taxon>
        <taxon>Pseudomonadati</taxon>
        <taxon>Pseudomonadota</taxon>
        <taxon>Alphaproteobacteria</taxon>
        <taxon>Hyphomicrobiales</taxon>
        <taxon>Bartonellaceae</taxon>
        <taxon>Bartonella</taxon>
    </lineage>
</organism>
<protein>
    <recommendedName>
        <fullName evidence="2">histidine kinase</fullName>
        <ecNumber evidence="2">2.7.13.3</ecNumber>
    </recommendedName>
</protein>
<dbReference type="Pfam" id="PF07536">
    <property type="entry name" value="HWE_HK"/>
    <property type="match status" value="1"/>
</dbReference>
<dbReference type="AlphaFoldDB" id="J1K2B9"/>
<dbReference type="PATRIC" id="fig|1094558.3.peg.6"/>
<keyword evidence="3" id="KW-0597">Phosphoprotein</keyword>
<dbReference type="OrthoDB" id="9816309at2"/>
<evidence type="ECO:0000256" key="1">
    <source>
        <dbReference type="ARBA" id="ARBA00000085"/>
    </source>
</evidence>
<dbReference type="RefSeq" id="WP_008037219.1">
    <property type="nucleotide sequence ID" value="NZ_JH725147.1"/>
</dbReference>
<dbReference type="Gene3D" id="3.30.450.20">
    <property type="entry name" value="PAS domain"/>
    <property type="match status" value="1"/>
</dbReference>
<dbReference type="EC" id="2.7.13.3" evidence="2"/>
<proteinExistence type="predicted"/>
<evidence type="ECO:0000313" key="10">
    <source>
        <dbReference type="EMBL" id="EJF91627.1"/>
    </source>
</evidence>
<keyword evidence="7" id="KW-0418">Kinase</keyword>
<dbReference type="InterPro" id="IPR011102">
    <property type="entry name" value="Sig_transdc_His_kinase_HWE"/>
</dbReference>
<evidence type="ECO:0000313" key="11">
    <source>
        <dbReference type="Proteomes" id="UP000008952"/>
    </source>
</evidence>
<feature type="domain" description="PAC" evidence="9">
    <location>
        <begin position="85"/>
        <end position="137"/>
    </location>
</feature>
<evidence type="ECO:0000256" key="6">
    <source>
        <dbReference type="ARBA" id="ARBA00022741"/>
    </source>
</evidence>
<evidence type="ECO:0000259" key="9">
    <source>
        <dbReference type="PROSITE" id="PS50113"/>
    </source>
</evidence>
<dbReference type="EMBL" id="AIMB01000001">
    <property type="protein sequence ID" value="EJF91627.1"/>
    <property type="molecule type" value="Genomic_DNA"/>
</dbReference>
<evidence type="ECO:0000256" key="4">
    <source>
        <dbReference type="ARBA" id="ARBA00022679"/>
    </source>
</evidence>
<dbReference type="InterPro" id="IPR035965">
    <property type="entry name" value="PAS-like_dom_sf"/>
</dbReference>
<dbReference type="PROSITE" id="PS50113">
    <property type="entry name" value="PAC"/>
    <property type="match status" value="1"/>
</dbReference>
<evidence type="ECO:0000256" key="7">
    <source>
        <dbReference type="ARBA" id="ARBA00022777"/>
    </source>
</evidence>
<comment type="catalytic activity">
    <reaction evidence="1">
        <text>ATP + protein L-histidine = ADP + protein N-phospho-L-histidine.</text>
        <dbReference type="EC" id="2.7.13.3"/>
    </reaction>
</comment>
<comment type="caution">
    <text evidence="10">The sequence shown here is derived from an EMBL/GenBank/DDBJ whole genome shotgun (WGS) entry which is preliminary data.</text>
</comment>
<dbReference type="eggNOG" id="COG3920">
    <property type="taxonomic scope" value="Bacteria"/>
</dbReference>
<sequence>MAITSHSAPLMDKAHVSALMQAIQGAEICVLYQSVDLIHRWAENLPDILKEKWSIGCRDSDFLSVDQSEMIETLKLQVLATGKRQTLEVRFEDSARQIIWYKFSIDCHRDEHGDIIGVLTTGVNVSELRRREQVLKVLLREVSHRSKNLLAIIQSIAGQTARHSGTIKDFLLKFRGRIQSLSHSQDLVTDSDWRGAQFHELLRTQIAGYFDTDNCRFSVEGKDPYLFPSAALHIGLAFHELIVNSLSYGALSQANGRVVVSSQVEYKEKETPNLIISWLEIFDSLNAPTKEHKASFGSAVLEKIVPTSVNGTASLTFRDNGLYYELTIPNTYFDIFPE</sequence>
<keyword evidence="5" id="KW-0677">Repeat</keyword>
<keyword evidence="6" id="KW-0547">Nucleotide-binding</keyword>
<evidence type="ECO:0000256" key="5">
    <source>
        <dbReference type="ARBA" id="ARBA00022737"/>
    </source>
</evidence>
<dbReference type="Proteomes" id="UP000008952">
    <property type="component" value="Unassembled WGS sequence"/>
</dbReference>
<name>J1K2B9_9HYPH</name>
<evidence type="ECO:0000256" key="8">
    <source>
        <dbReference type="ARBA" id="ARBA00022840"/>
    </source>
</evidence>
<evidence type="ECO:0000256" key="3">
    <source>
        <dbReference type="ARBA" id="ARBA00022553"/>
    </source>
</evidence>
<keyword evidence="4" id="KW-0808">Transferase</keyword>